<feature type="transmembrane region" description="Helical" evidence="8">
    <location>
        <begin position="283"/>
        <end position="301"/>
    </location>
</feature>
<name>A0ABW6BIX9_9SPHI</name>
<dbReference type="InterPro" id="IPR006685">
    <property type="entry name" value="MscS_channel_2nd"/>
</dbReference>
<evidence type="ECO:0000256" key="5">
    <source>
        <dbReference type="ARBA" id="ARBA00022989"/>
    </source>
</evidence>
<dbReference type="InterPro" id="IPR049278">
    <property type="entry name" value="MS_channel_C"/>
</dbReference>
<dbReference type="InterPro" id="IPR049142">
    <property type="entry name" value="MS_channel_1st"/>
</dbReference>
<dbReference type="Pfam" id="PF21082">
    <property type="entry name" value="MS_channel_3rd"/>
    <property type="match status" value="1"/>
</dbReference>
<dbReference type="Gene3D" id="2.30.30.60">
    <property type="match status" value="1"/>
</dbReference>
<keyword evidence="5 8" id="KW-1133">Transmembrane helix</keyword>
<dbReference type="InterPro" id="IPR010920">
    <property type="entry name" value="LSM_dom_sf"/>
</dbReference>
<organism evidence="12 13">
    <name type="scientific">Sphingobacterium bambusae</name>
    <dbReference type="NCBI Taxonomy" id="662858"/>
    <lineage>
        <taxon>Bacteria</taxon>
        <taxon>Pseudomonadati</taxon>
        <taxon>Bacteroidota</taxon>
        <taxon>Sphingobacteriia</taxon>
        <taxon>Sphingobacteriales</taxon>
        <taxon>Sphingobacteriaceae</taxon>
        <taxon>Sphingobacterium</taxon>
    </lineage>
</organism>
<accession>A0ABW6BIX9</accession>
<protein>
    <submittedName>
        <fullName evidence="12">Mechanosensitive ion channel family protein</fullName>
    </submittedName>
</protein>
<gene>
    <name evidence="12" type="ORF">ACFS7Y_14380</name>
</gene>
<comment type="caution">
    <text evidence="12">The sequence shown here is derived from an EMBL/GenBank/DDBJ whole genome shotgun (WGS) entry which is preliminary data.</text>
</comment>
<keyword evidence="6 8" id="KW-0472">Membrane</keyword>
<evidence type="ECO:0000256" key="2">
    <source>
        <dbReference type="ARBA" id="ARBA00008017"/>
    </source>
</evidence>
<feature type="compositionally biased region" description="Basic and acidic residues" evidence="7">
    <location>
        <begin position="596"/>
        <end position="605"/>
    </location>
</feature>
<dbReference type="RefSeq" id="WP_320185248.1">
    <property type="nucleotide sequence ID" value="NZ_CP138332.1"/>
</dbReference>
<dbReference type="SUPFAM" id="SSF50182">
    <property type="entry name" value="Sm-like ribonucleoproteins"/>
    <property type="match status" value="1"/>
</dbReference>
<feature type="domain" description="Mechanosensitive ion channel transmembrane helices 2/3" evidence="11">
    <location>
        <begin position="334"/>
        <end position="373"/>
    </location>
</feature>
<evidence type="ECO:0000256" key="3">
    <source>
        <dbReference type="ARBA" id="ARBA00022475"/>
    </source>
</evidence>
<evidence type="ECO:0000256" key="8">
    <source>
        <dbReference type="SAM" id="Phobius"/>
    </source>
</evidence>
<feature type="domain" description="Mechanosensitive ion channel MscS" evidence="9">
    <location>
        <begin position="375"/>
        <end position="441"/>
    </location>
</feature>
<proteinExistence type="inferred from homology"/>
<keyword evidence="4 8" id="KW-0812">Transmembrane</keyword>
<feature type="region of interest" description="Disordered" evidence="7">
    <location>
        <begin position="583"/>
        <end position="605"/>
    </location>
</feature>
<feature type="transmembrane region" description="Helical" evidence="8">
    <location>
        <begin position="253"/>
        <end position="271"/>
    </location>
</feature>
<dbReference type="Pfam" id="PF21088">
    <property type="entry name" value="MS_channel_1st"/>
    <property type="match status" value="1"/>
</dbReference>
<comment type="subcellular location">
    <subcellularLocation>
        <location evidence="1">Cell membrane</location>
        <topology evidence="1">Multi-pass membrane protein</topology>
    </subcellularLocation>
</comment>
<dbReference type="PANTHER" id="PTHR30566">
    <property type="entry name" value="YNAI-RELATED MECHANOSENSITIVE ION CHANNEL"/>
    <property type="match status" value="1"/>
</dbReference>
<feature type="domain" description="Mechanosensitive ion channel MscS C-terminal" evidence="10">
    <location>
        <begin position="453"/>
        <end position="528"/>
    </location>
</feature>
<reference evidence="13" key="1">
    <citation type="journal article" date="2019" name="Int. J. Syst. Evol. Microbiol.">
        <title>The Global Catalogue of Microorganisms (GCM) 10K type strain sequencing project: providing services to taxonomists for standard genome sequencing and annotation.</title>
        <authorList>
            <consortium name="The Broad Institute Genomics Platform"/>
            <consortium name="The Broad Institute Genome Sequencing Center for Infectious Disease"/>
            <person name="Wu L."/>
            <person name="Ma J."/>
        </authorList>
    </citation>
    <scope>NUCLEOTIDE SEQUENCE [LARGE SCALE GENOMIC DNA]</scope>
    <source>
        <strain evidence="13">KCTC 22814</strain>
    </source>
</reference>
<evidence type="ECO:0000256" key="4">
    <source>
        <dbReference type="ARBA" id="ARBA00022692"/>
    </source>
</evidence>
<feature type="transmembrane region" description="Helical" evidence="8">
    <location>
        <begin position="350"/>
        <end position="370"/>
    </location>
</feature>
<evidence type="ECO:0000313" key="12">
    <source>
        <dbReference type="EMBL" id="MFD2968583.1"/>
    </source>
</evidence>
<dbReference type="EMBL" id="JBHUPB010000009">
    <property type="protein sequence ID" value="MFD2968583.1"/>
    <property type="molecule type" value="Genomic_DNA"/>
</dbReference>
<dbReference type="Gene3D" id="1.10.287.1260">
    <property type="match status" value="1"/>
</dbReference>
<keyword evidence="3" id="KW-1003">Cell membrane</keyword>
<evidence type="ECO:0000256" key="1">
    <source>
        <dbReference type="ARBA" id="ARBA00004651"/>
    </source>
</evidence>
<dbReference type="Proteomes" id="UP001597525">
    <property type="component" value="Unassembled WGS sequence"/>
</dbReference>
<evidence type="ECO:0000259" key="9">
    <source>
        <dbReference type="Pfam" id="PF00924"/>
    </source>
</evidence>
<sequence length="605" mass="67857">MPFTFLSNSSNTVGKTVPFIIILLLFVLTLGSTALAQIPTVDTSSNAAAIPKFPEDSLNRRTPRGAVAGFISAVSKENYERAARYLHIDRKLRKKRNKEQLAQGLQQLLDQHGSILPYALISDKPDGHQQDNLGPNMDRVGSAVIDNESFDIMVESVQDEHGGPLWLFSTQTIERIPLPVEEEIASTWISKVMPKVLIDKKWSGVPIGHWIISFILVFLAYLLAWAVTKVIIFLLSRLWKKARLEPNAGIIRAFFRPVQLFLAVWIFVFALEQADISIIVRQRLSSLSVIFYILAVLLLMWQLLDAGSKITQRNLAKRGNQAGVSAILFLRRAIKIALFFIAIITVLDTFGFNVTTGIAALGIGGIALALGAQKTVENFVGSVTLIADQPVRVGDFCKVGQLVGTVEQIGMRSTQIRTNERTVVTIPNGEFSSLQIENFTHRDKFLFSPSFFFRLDSSVDQIRYLLVEMRRVLYAHPKVDPIPARVRFVNVSKEGLKFEIFAYINAVDFDMFLSVQEDLHLHFLQVIKASGTDLARDAQSIYMQTGEEPQAEKQAEIARQVEAWKANNDLQIPDFDEQHIKDIRGTIDYPPQGSSHHKDKDVKNS</sequence>
<keyword evidence="13" id="KW-1185">Reference proteome</keyword>
<comment type="similarity">
    <text evidence="2">Belongs to the MscS (TC 1.A.23) family.</text>
</comment>
<feature type="transmembrane region" description="Helical" evidence="8">
    <location>
        <begin position="322"/>
        <end position="344"/>
    </location>
</feature>
<dbReference type="Pfam" id="PF00924">
    <property type="entry name" value="MS_channel_2nd"/>
    <property type="match status" value="1"/>
</dbReference>
<dbReference type="InterPro" id="IPR023408">
    <property type="entry name" value="MscS_beta-dom_sf"/>
</dbReference>
<dbReference type="PANTHER" id="PTHR30566:SF5">
    <property type="entry name" value="MECHANOSENSITIVE ION CHANNEL PROTEIN 1, MITOCHONDRIAL-RELATED"/>
    <property type="match status" value="1"/>
</dbReference>
<evidence type="ECO:0000256" key="7">
    <source>
        <dbReference type="SAM" id="MobiDB-lite"/>
    </source>
</evidence>
<dbReference type="SUPFAM" id="SSF82861">
    <property type="entry name" value="Mechanosensitive channel protein MscS (YggB), transmembrane region"/>
    <property type="match status" value="1"/>
</dbReference>
<evidence type="ECO:0000313" key="13">
    <source>
        <dbReference type="Proteomes" id="UP001597525"/>
    </source>
</evidence>
<evidence type="ECO:0000256" key="6">
    <source>
        <dbReference type="ARBA" id="ARBA00023136"/>
    </source>
</evidence>
<dbReference type="InterPro" id="IPR011014">
    <property type="entry name" value="MscS_channel_TM-2"/>
</dbReference>
<evidence type="ECO:0000259" key="11">
    <source>
        <dbReference type="Pfam" id="PF21088"/>
    </source>
</evidence>
<feature type="transmembrane region" description="Helical" evidence="8">
    <location>
        <begin position="210"/>
        <end position="232"/>
    </location>
</feature>
<evidence type="ECO:0000259" key="10">
    <source>
        <dbReference type="Pfam" id="PF21082"/>
    </source>
</evidence>